<evidence type="ECO:0000313" key="1">
    <source>
        <dbReference type="EMBL" id="KAF5204340.1"/>
    </source>
</evidence>
<evidence type="ECO:0000313" key="2">
    <source>
        <dbReference type="Proteomes" id="UP000554482"/>
    </source>
</evidence>
<dbReference type="EMBL" id="JABWDY010005558">
    <property type="protein sequence ID" value="KAF5204340.1"/>
    <property type="molecule type" value="Genomic_DNA"/>
</dbReference>
<sequence length="113" mass="12674">MKGLITFTVDGPERGRWKYMIIPPCGQVKVKVYTKKIGLGVPYQPSSRLVYNKIAADDPEQVIDQIPPVNGYARLFQLVVALKEKVRANRKAKGMVVSQDLERIGNSPLANEY</sequence>
<reference evidence="1 2" key="1">
    <citation type="submission" date="2020-06" db="EMBL/GenBank/DDBJ databases">
        <title>Transcriptomic and genomic resources for Thalictrum thalictroides and T. hernandezii: Facilitating candidate gene discovery in an emerging model plant lineage.</title>
        <authorList>
            <person name="Arias T."/>
            <person name="Riano-Pachon D.M."/>
            <person name="Di Stilio V.S."/>
        </authorList>
    </citation>
    <scope>NUCLEOTIDE SEQUENCE [LARGE SCALE GENOMIC DNA]</scope>
    <source>
        <strain evidence="2">cv. WT478/WT964</strain>
        <tissue evidence="1">Leaves</tissue>
    </source>
</reference>
<organism evidence="1 2">
    <name type="scientific">Thalictrum thalictroides</name>
    <name type="common">Rue-anemone</name>
    <name type="synonym">Anemone thalictroides</name>
    <dbReference type="NCBI Taxonomy" id="46969"/>
    <lineage>
        <taxon>Eukaryota</taxon>
        <taxon>Viridiplantae</taxon>
        <taxon>Streptophyta</taxon>
        <taxon>Embryophyta</taxon>
        <taxon>Tracheophyta</taxon>
        <taxon>Spermatophyta</taxon>
        <taxon>Magnoliopsida</taxon>
        <taxon>Ranunculales</taxon>
        <taxon>Ranunculaceae</taxon>
        <taxon>Thalictroideae</taxon>
        <taxon>Thalictrum</taxon>
    </lineage>
</organism>
<dbReference type="AlphaFoldDB" id="A0A7J6X6Z6"/>
<name>A0A7J6X6Z6_THATH</name>
<accession>A0A7J6X6Z6</accession>
<gene>
    <name evidence="1" type="ORF">FRX31_006077</name>
</gene>
<proteinExistence type="predicted"/>
<keyword evidence="2" id="KW-1185">Reference proteome</keyword>
<comment type="caution">
    <text evidence="1">The sequence shown here is derived from an EMBL/GenBank/DDBJ whole genome shotgun (WGS) entry which is preliminary data.</text>
</comment>
<protein>
    <submittedName>
        <fullName evidence="1">Uncharacterized protein</fullName>
    </submittedName>
</protein>
<dbReference type="Proteomes" id="UP000554482">
    <property type="component" value="Unassembled WGS sequence"/>
</dbReference>